<dbReference type="EMBL" id="ABWP01000075">
    <property type="protein sequence ID" value="EEA84341.1"/>
    <property type="molecule type" value="Genomic_DNA"/>
</dbReference>
<organism evidence="1 2">
    <name type="scientific">Peptacetobacter hiranonis (strain DSM 13275 / JCM 10541 / KCTC 15199 / TO-931)</name>
    <name type="common">Clostridium hiranonis</name>
    <dbReference type="NCBI Taxonomy" id="500633"/>
    <lineage>
        <taxon>Bacteria</taxon>
        <taxon>Bacillati</taxon>
        <taxon>Bacillota</taxon>
        <taxon>Clostridia</taxon>
        <taxon>Peptostreptococcales</taxon>
        <taxon>Peptostreptococcaceae</taxon>
        <taxon>Peptacetobacter</taxon>
    </lineage>
</organism>
<accession>B6G1N3</accession>
<evidence type="ECO:0000313" key="1">
    <source>
        <dbReference type="EMBL" id="EEA84341.1"/>
    </source>
</evidence>
<comment type="caution">
    <text evidence="1">The sequence shown here is derived from an EMBL/GenBank/DDBJ whole genome shotgun (WGS) entry which is preliminary data.</text>
</comment>
<dbReference type="STRING" id="500633.CLOHIR_02040"/>
<proteinExistence type="predicted"/>
<gene>
    <name evidence="1" type="ORF">CLOHIR_02040</name>
</gene>
<keyword evidence="2" id="KW-1185">Reference proteome</keyword>
<evidence type="ECO:0000313" key="2">
    <source>
        <dbReference type="Proteomes" id="UP000003178"/>
    </source>
</evidence>
<protein>
    <submittedName>
        <fullName evidence="1">Uncharacterized protein</fullName>
    </submittedName>
</protein>
<sequence>MFVDIDKNRIYNQIYKKLKKFKKSRFELRLKGYIMNIKN</sequence>
<reference evidence="1 2" key="2">
    <citation type="submission" date="2008-10" db="EMBL/GenBank/DDBJ databases">
        <title>Draft genome sequence of Clostridium hiranonis (DSM 13275).</title>
        <authorList>
            <person name="Sudarsanam P."/>
            <person name="Ley R."/>
            <person name="Guruge J."/>
            <person name="Turnbaugh P.J."/>
            <person name="Mahowald M."/>
            <person name="Liep D."/>
            <person name="Gordon J."/>
        </authorList>
    </citation>
    <scope>NUCLEOTIDE SEQUENCE [LARGE SCALE GENOMIC DNA]</scope>
    <source>
        <strain evidence="1 2">DSM 13275</strain>
    </source>
</reference>
<reference evidence="1 2" key="1">
    <citation type="submission" date="2008-09" db="EMBL/GenBank/DDBJ databases">
        <authorList>
            <person name="Fulton L."/>
            <person name="Clifton S."/>
            <person name="Fulton B."/>
            <person name="Xu J."/>
            <person name="Minx P."/>
            <person name="Pepin K.H."/>
            <person name="Johnson M."/>
            <person name="Thiruvilangam P."/>
            <person name="Bhonagiri V."/>
            <person name="Nash W.E."/>
            <person name="Mardis E.R."/>
            <person name="Wilson R.K."/>
        </authorList>
    </citation>
    <scope>NUCLEOTIDE SEQUENCE [LARGE SCALE GENOMIC DNA]</scope>
    <source>
        <strain evidence="1 2">DSM 13275</strain>
    </source>
</reference>
<dbReference type="HOGENOM" id="CLU_3307359_0_0_9"/>
<dbReference type="AlphaFoldDB" id="B6G1N3"/>
<name>B6G1N3_PEPHT</name>
<dbReference type="Proteomes" id="UP000003178">
    <property type="component" value="Unassembled WGS sequence"/>
</dbReference>